<evidence type="ECO:0000256" key="2">
    <source>
        <dbReference type="ARBA" id="ARBA00023002"/>
    </source>
</evidence>
<keyword evidence="5" id="KW-1185">Reference proteome</keyword>
<dbReference type="PANTHER" id="PTHR43477">
    <property type="entry name" value="DIHYDROANTICAPSIN 7-DEHYDROGENASE"/>
    <property type="match status" value="1"/>
</dbReference>
<dbReference type="RefSeq" id="WP_165876873.1">
    <property type="nucleotide sequence ID" value="NZ_SMGK01000008.1"/>
</dbReference>
<feature type="domain" description="Ketoreductase" evidence="3">
    <location>
        <begin position="7"/>
        <end position="171"/>
    </location>
</feature>
<evidence type="ECO:0000313" key="4">
    <source>
        <dbReference type="EMBL" id="TCK69763.1"/>
    </source>
</evidence>
<dbReference type="InterPro" id="IPR051122">
    <property type="entry name" value="SDR_DHRS6-like"/>
</dbReference>
<dbReference type="FunFam" id="3.40.50.720:FF:000084">
    <property type="entry name" value="Short-chain dehydrogenase reductase"/>
    <property type="match status" value="1"/>
</dbReference>
<dbReference type="CDD" id="cd05233">
    <property type="entry name" value="SDR_c"/>
    <property type="match status" value="1"/>
</dbReference>
<keyword evidence="2" id="KW-0560">Oxidoreductase</keyword>
<dbReference type="PRINTS" id="PR00080">
    <property type="entry name" value="SDRFAMILY"/>
</dbReference>
<dbReference type="PRINTS" id="PR00081">
    <property type="entry name" value="GDHRDH"/>
</dbReference>
<dbReference type="AlphaFoldDB" id="A0A4R1KZ20"/>
<reference evidence="4 5" key="1">
    <citation type="submission" date="2019-03" db="EMBL/GenBank/DDBJ databases">
        <title>Genomic Encyclopedia of Type Strains, Phase IV (KMG-IV): sequencing the most valuable type-strain genomes for metagenomic binning, comparative biology and taxonomic classification.</title>
        <authorList>
            <person name="Goeker M."/>
        </authorList>
    </citation>
    <scope>NUCLEOTIDE SEQUENCE [LARGE SCALE GENOMIC DNA]</scope>
    <source>
        <strain evidence="4 5">DSM 103428</strain>
    </source>
</reference>
<dbReference type="GO" id="GO:0016491">
    <property type="term" value="F:oxidoreductase activity"/>
    <property type="evidence" value="ECO:0007669"/>
    <property type="project" value="UniProtKB-KW"/>
</dbReference>
<dbReference type="Pfam" id="PF13561">
    <property type="entry name" value="adh_short_C2"/>
    <property type="match status" value="1"/>
</dbReference>
<dbReference type="PROSITE" id="PS00061">
    <property type="entry name" value="ADH_SHORT"/>
    <property type="match status" value="1"/>
</dbReference>
<dbReference type="SUPFAM" id="SSF51735">
    <property type="entry name" value="NAD(P)-binding Rossmann-fold domains"/>
    <property type="match status" value="1"/>
</dbReference>
<dbReference type="Proteomes" id="UP000295210">
    <property type="component" value="Unassembled WGS sequence"/>
</dbReference>
<sequence>MDPLKGKIALITGGTSGIGAATAKLFQKEGATVIVTGASEKSVNAAREAMPGIEFVHSNASDTQAAQHLIESVAQKHGRIDILFVNAGIARVSSAADTEEQQFDELFATNVRGPYFLLKRAIPVLSDGASVILTSSAGALRGLPGLSAYSASKAALRSVGITLAVELASRKIRVNTITPGPINTPIAGKMGLTPAQMAGFGEMIARVPLQRPGEPEEIAAAAFYFASDESRFTTGTELIIDGGLTLL</sequence>
<evidence type="ECO:0000256" key="1">
    <source>
        <dbReference type="ARBA" id="ARBA00006484"/>
    </source>
</evidence>
<dbReference type="InterPro" id="IPR002347">
    <property type="entry name" value="SDR_fam"/>
</dbReference>
<gene>
    <name evidence="4" type="ORF">C7378_3511</name>
</gene>
<dbReference type="PANTHER" id="PTHR43477:SF1">
    <property type="entry name" value="DIHYDROANTICAPSIN 7-DEHYDROGENASE"/>
    <property type="match status" value="1"/>
</dbReference>
<dbReference type="SMART" id="SM00822">
    <property type="entry name" value="PKS_KR"/>
    <property type="match status" value="1"/>
</dbReference>
<accession>A0A4R1KZ20</accession>
<dbReference type="Gene3D" id="3.40.50.720">
    <property type="entry name" value="NAD(P)-binding Rossmann-like Domain"/>
    <property type="match status" value="1"/>
</dbReference>
<comment type="similarity">
    <text evidence="1">Belongs to the short-chain dehydrogenases/reductases (SDR) family.</text>
</comment>
<proteinExistence type="inferred from homology"/>
<evidence type="ECO:0000313" key="5">
    <source>
        <dbReference type="Proteomes" id="UP000295210"/>
    </source>
</evidence>
<dbReference type="InterPro" id="IPR057326">
    <property type="entry name" value="KR_dom"/>
</dbReference>
<comment type="caution">
    <text evidence="4">The sequence shown here is derived from an EMBL/GenBank/DDBJ whole genome shotgun (WGS) entry which is preliminary data.</text>
</comment>
<dbReference type="InterPro" id="IPR020904">
    <property type="entry name" value="Sc_DH/Rdtase_CS"/>
</dbReference>
<name>A0A4R1KZ20_9BACT</name>
<dbReference type="InterPro" id="IPR036291">
    <property type="entry name" value="NAD(P)-bd_dom_sf"/>
</dbReference>
<organism evidence="4 5">
    <name type="scientific">Acidipila rosea</name>
    <dbReference type="NCBI Taxonomy" id="768535"/>
    <lineage>
        <taxon>Bacteria</taxon>
        <taxon>Pseudomonadati</taxon>
        <taxon>Acidobacteriota</taxon>
        <taxon>Terriglobia</taxon>
        <taxon>Terriglobales</taxon>
        <taxon>Acidobacteriaceae</taxon>
        <taxon>Acidipila</taxon>
    </lineage>
</organism>
<evidence type="ECO:0000259" key="3">
    <source>
        <dbReference type="SMART" id="SM00822"/>
    </source>
</evidence>
<protein>
    <submittedName>
        <fullName evidence="4">NAD(P)-dependent dehydrogenase (Short-subunit alcohol dehydrogenase family)</fullName>
    </submittedName>
</protein>
<dbReference type="EMBL" id="SMGK01000008">
    <property type="protein sequence ID" value="TCK69763.1"/>
    <property type="molecule type" value="Genomic_DNA"/>
</dbReference>